<comment type="subcellular location">
    <subcellularLocation>
        <location evidence="6">Cytoplasm</location>
    </subcellularLocation>
</comment>
<dbReference type="SUPFAM" id="SSF116842">
    <property type="entry name" value="XseB-like"/>
    <property type="match status" value="1"/>
</dbReference>
<reference evidence="7" key="1">
    <citation type="submission" date="2020-10" db="EMBL/GenBank/DDBJ databases">
        <authorList>
            <person name="Gilroy R."/>
        </authorList>
    </citation>
    <scope>NUCLEOTIDE SEQUENCE</scope>
    <source>
        <strain evidence="7">ChiBcec15-4380</strain>
    </source>
</reference>
<dbReference type="GO" id="GO:0006308">
    <property type="term" value="P:DNA catabolic process"/>
    <property type="evidence" value="ECO:0007669"/>
    <property type="project" value="UniProtKB-UniRule"/>
</dbReference>
<dbReference type="GO" id="GO:0005829">
    <property type="term" value="C:cytosol"/>
    <property type="evidence" value="ECO:0007669"/>
    <property type="project" value="TreeGrafter"/>
</dbReference>
<evidence type="ECO:0000256" key="3">
    <source>
        <dbReference type="ARBA" id="ARBA00022722"/>
    </source>
</evidence>
<dbReference type="NCBIfam" id="NF002140">
    <property type="entry name" value="PRK00977.1-4"/>
    <property type="match status" value="1"/>
</dbReference>
<keyword evidence="2 6" id="KW-0963">Cytoplasm</keyword>
<comment type="similarity">
    <text evidence="1 6">Belongs to the XseB family.</text>
</comment>
<proteinExistence type="inferred from homology"/>
<evidence type="ECO:0000256" key="5">
    <source>
        <dbReference type="ARBA" id="ARBA00022839"/>
    </source>
</evidence>
<keyword evidence="5 6" id="KW-0269">Exonuclease</keyword>
<name>A0A9D1IXI6_9FIRM</name>
<sequence length="78" mass="8780">MEEKKTFEESLKRLEEIVRRMEQGNVPLEESLQLFEEGAALARACGAMLDEAELKVVKLMKGPDGNPVELEFEDGNNV</sequence>
<dbReference type="PANTHER" id="PTHR34137">
    <property type="entry name" value="EXODEOXYRIBONUCLEASE 7 SMALL SUBUNIT"/>
    <property type="match status" value="1"/>
</dbReference>
<dbReference type="NCBIfam" id="TIGR01280">
    <property type="entry name" value="xseB"/>
    <property type="match status" value="1"/>
</dbReference>
<comment type="catalytic activity">
    <reaction evidence="6">
        <text>Exonucleolytic cleavage in either 5'- to 3'- or 3'- to 5'-direction to yield nucleoside 5'-phosphates.</text>
        <dbReference type="EC" id="3.1.11.6"/>
    </reaction>
</comment>
<reference evidence="7" key="2">
    <citation type="journal article" date="2021" name="PeerJ">
        <title>Extensive microbial diversity within the chicken gut microbiome revealed by metagenomics and culture.</title>
        <authorList>
            <person name="Gilroy R."/>
            <person name="Ravi A."/>
            <person name="Getino M."/>
            <person name="Pursley I."/>
            <person name="Horton D.L."/>
            <person name="Alikhan N.F."/>
            <person name="Baker D."/>
            <person name="Gharbi K."/>
            <person name="Hall N."/>
            <person name="Watson M."/>
            <person name="Adriaenssens E.M."/>
            <person name="Foster-Nyarko E."/>
            <person name="Jarju S."/>
            <person name="Secka A."/>
            <person name="Antonio M."/>
            <person name="Oren A."/>
            <person name="Chaudhuri R.R."/>
            <person name="La Ragione R."/>
            <person name="Hildebrand F."/>
            <person name="Pallen M.J."/>
        </authorList>
    </citation>
    <scope>NUCLEOTIDE SEQUENCE</scope>
    <source>
        <strain evidence="7">ChiBcec15-4380</strain>
    </source>
</reference>
<protein>
    <recommendedName>
        <fullName evidence="6">Exodeoxyribonuclease 7 small subunit</fullName>
        <ecNumber evidence="6">3.1.11.6</ecNumber>
    </recommendedName>
    <alternativeName>
        <fullName evidence="6">Exodeoxyribonuclease VII small subunit</fullName>
        <shortName evidence="6">Exonuclease VII small subunit</shortName>
    </alternativeName>
</protein>
<dbReference type="GO" id="GO:0009318">
    <property type="term" value="C:exodeoxyribonuclease VII complex"/>
    <property type="evidence" value="ECO:0007669"/>
    <property type="project" value="UniProtKB-UniRule"/>
</dbReference>
<comment type="caution">
    <text evidence="7">The sequence shown here is derived from an EMBL/GenBank/DDBJ whole genome shotgun (WGS) entry which is preliminary data.</text>
</comment>
<gene>
    <name evidence="6 7" type="primary">xseB</name>
    <name evidence="7" type="ORF">IAA53_06105</name>
</gene>
<dbReference type="Proteomes" id="UP000824239">
    <property type="component" value="Unassembled WGS sequence"/>
</dbReference>
<organism evidence="7 8">
    <name type="scientific">Candidatus Avoscillospira avicola</name>
    <dbReference type="NCBI Taxonomy" id="2840706"/>
    <lineage>
        <taxon>Bacteria</taxon>
        <taxon>Bacillati</taxon>
        <taxon>Bacillota</taxon>
        <taxon>Clostridia</taxon>
        <taxon>Eubacteriales</taxon>
        <taxon>Oscillospiraceae</taxon>
        <taxon>Oscillospiraceae incertae sedis</taxon>
        <taxon>Candidatus Avoscillospira</taxon>
    </lineage>
</organism>
<dbReference type="InterPro" id="IPR037004">
    <property type="entry name" value="Exonuc_VII_ssu_sf"/>
</dbReference>
<dbReference type="EMBL" id="DVHE01000048">
    <property type="protein sequence ID" value="HIR50844.1"/>
    <property type="molecule type" value="Genomic_DNA"/>
</dbReference>
<dbReference type="InterPro" id="IPR003761">
    <property type="entry name" value="Exonuc_VII_S"/>
</dbReference>
<dbReference type="EC" id="3.1.11.6" evidence="6"/>
<dbReference type="HAMAP" id="MF_00337">
    <property type="entry name" value="Exonuc_7_S"/>
    <property type="match status" value="1"/>
</dbReference>
<dbReference type="PANTHER" id="PTHR34137:SF1">
    <property type="entry name" value="EXODEOXYRIBONUCLEASE 7 SMALL SUBUNIT"/>
    <property type="match status" value="1"/>
</dbReference>
<dbReference type="AlphaFoldDB" id="A0A9D1IXI6"/>
<accession>A0A9D1IXI6</accession>
<dbReference type="PIRSF" id="PIRSF006488">
    <property type="entry name" value="Exonuc_VII_S"/>
    <property type="match status" value="1"/>
</dbReference>
<evidence type="ECO:0000256" key="1">
    <source>
        <dbReference type="ARBA" id="ARBA00009998"/>
    </source>
</evidence>
<comment type="function">
    <text evidence="6">Bidirectionally degrades single-stranded DNA into large acid-insoluble oligonucleotides, which are then degraded further into small acid-soluble oligonucleotides.</text>
</comment>
<dbReference type="Pfam" id="PF02609">
    <property type="entry name" value="Exonuc_VII_S"/>
    <property type="match status" value="1"/>
</dbReference>
<evidence type="ECO:0000256" key="6">
    <source>
        <dbReference type="HAMAP-Rule" id="MF_00337"/>
    </source>
</evidence>
<dbReference type="GO" id="GO:0008855">
    <property type="term" value="F:exodeoxyribonuclease VII activity"/>
    <property type="evidence" value="ECO:0007669"/>
    <property type="project" value="UniProtKB-UniRule"/>
</dbReference>
<evidence type="ECO:0000313" key="7">
    <source>
        <dbReference type="EMBL" id="HIR50844.1"/>
    </source>
</evidence>
<keyword evidence="3 6" id="KW-0540">Nuclease</keyword>
<comment type="subunit">
    <text evidence="6">Heterooligomer composed of large and small subunits.</text>
</comment>
<evidence type="ECO:0000313" key="8">
    <source>
        <dbReference type="Proteomes" id="UP000824239"/>
    </source>
</evidence>
<evidence type="ECO:0000256" key="4">
    <source>
        <dbReference type="ARBA" id="ARBA00022801"/>
    </source>
</evidence>
<dbReference type="Gene3D" id="1.10.287.1040">
    <property type="entry name" value="Exonuclease VII, small subunit"/>
    <property type="match status" value="1"/>
</dbReference>
<evidence type="ECO:0000256" key="2">
    <source>
        <dbReference type="ARBA" id="ARBA00022490"/>
    </source>
</evidence>
<keyword evidence="4 6" id="KW-0378">Hydrolase</keyword>